<gene>
    <name evidence="1" type="ORF">EWV91_20185</name>
</gene>
<evidence type="ECO:0000313" key="2">
    <source>
        <dbReference type="Proteomes" id="UP000320293"/>
    </source>
</evidence>
<protein>
    <submittedName>
        <fullName evidence="1">BrnT family toxin</fullName>
    </submittedName>
</protein>
<evidence type="ECO:0000313" key="1">
    <source>
        <dbReference type="EMBL" id="TRU42299.1"/>
    </source>
</evidence>
<proteinExistence type="predicted"/>
<accession>A0A552F6E6</accession>
<dbReference type="AlphaFoldDB" id="A0A552F6E6"/>
<reference evidence="1 2" key="1">
    <citation type="submission" date="2019-01" db="EMBL/GenBank/DDBJ databases">
        <title>Coherence of Microcystis species and biogeography revealed through population genomics.</title>
        <authorList>
            <person name="Perez-Carrascal O.M."/>
            <person name="Terrat Y."/>
            <person name="Giani A."/>
            <person name="Fortin N."/>
            <person name="Tromas N."/>
            <person name="Shapiro B.J."/>
        </authorList>
    </citation>
    <scope>NUCLEOTIDE SEQUENCE [LARGE SCALE GENOMIC DNA]</scope>
    <source>
        <strain evidence="1">Ma_QC_Ca_00000000_S207</strain>
    </source>
</reference>
<dbReference type="Gene3D" id="3.10.450.530">
    <property type="entry name" value="Ribonuclease toxin, BrnT, of type II toxin-antitoxin system"/>
    <property type="match status" value="1"/>
</dbReference>
<sequence>MSAYPNQEINFAPLLNPKAKLNLKKHGINFEEAKAVFRDPLAYIFDDEWHSVSEKREIIIGHDDNNRLLVVYFTERNQIISIISARLTTKKERQGYEKYTGF</sequence>
<comment type="caution">
    <text evidence="1">The sequence shown here is derived from an EMBL/GenBank/DDBJ whole genome shotgun (WGS) entry which is preliminary data.</text>
</comment>
<dbReference type="Pfam" id="PF04365">
    <property type="entry name" value="BrnT_toxin"/>
    <property type="match status" value="1"/>
</dbReference>
<dbReference type="InterPro" id="IPR038573">
    <property type="entry name" value="BrnT_sf"/>
</dbReference>
<dbReference type="Proteomes" id="UP000320293">
    <property type="component" value="Unassembled WGS sequence"/>
</dbReference>
<name>A0A552F6E6_MICAE</name>
<dbReference type="EMBL" id="SFBF01000376">
    <property type="protein sequence ID" value="TRU42299.1"/>
    <property type="molecule type" value="Genomic_DNA"/>
</dbReference>
<dbReference type="InterPro" id="IPR007460">
    <property type="entry name" value="BrnT_toxin"/>
</dbReference>
<organism evidence="1 2">
    <name type="scientific">Microcystis aeruginosa Ma_QC_Ca_00000000_S207</name>
    <dbReference type="NCBI Taxonomy" id="2486251"/>
    <lineage>
        <taxon>Bacteria</taxon>
        <taxon>Bacillati</taxon>
        <taxon>Cyanobacteriota</taxon>
        <taxon>Cyanophyceae</taxon>
        <taxon>Oscillatoriophycideae</taxon>
        <taxon>Chroococcales</taxon>
        <taxon>Microcystaceae</taxon>
        <taxon>Microcystis</taxon>
    </lineage>
</organism>